<comment type="caution">
    <text evidence="6">The sequence shown here is derived from an EMBL/GenBank/DDBJ whole genome shotgun (WGS) entry which is preliminary data.</text>
</comment>
<feature type="domain" description="C2" evidence="5">
    <location>
        <begin position="1"/>
        <end position="111"/>
    </location>
</feature>
<dbReference type="Pfam" id="PF23414">
    <property type="entry name" value="Beta-prop_EML_2"/>
    <property type="match status" value="1"/>
</dbReference>
<dbReference type="InterPro" id="IPR035892">
    <property type="entry name" value="C2_domain_sf"/>
</dbReference>
<dbReference type="Pfam" id="PF03451">
    <property type="entry name" value="HELP"/>
    <property type="match status" value="1"/>
</dbReference>
<feature type="region of interest" description="Disordered" evidence="4">
    <location>
        <begin position="199"/>
        <end position="220"/>
    </location>
</feature>
<dbReference type="Pfam" id="PF00168">
    <property type="entry name" value="C2"/>
    <property type="match status" value="1"/>
</dbReference>
<dbReference type="InterPro" id="IPR055439">
    <property type="entry name" value="Beta-prop_EML_1st"/>
</dbReference>
<dbReference type="PROSITE" id="PS50004">
    <property type="entry name" value="C2"/>
    <property type="match status" value="1"/>
</dbReference>
<dbReference type="InterPro" id="IPR005108">
    <property type="entry name" value="HELP"/>
</dbReference>
<dbReference type="InterPro" id="IPR015943">
    <property type="entry name" value="WD40/YVTN_repeat-like_dom_sf"/>
</dbReference>
<accession>A0A9Q0REI2</accession>
<dbReference type="OrthoDB" id="47802at2759"/>
<dbReference type="InterPro" id="IPR036322">
    <property type="entry name" value="WD40_repeat_dom_sf"/>
</dbReference>
<dbReference type="AlphaFoldDB" id="A0A9Q0REI2"/>
<dbReference type="PROSITE" id="PS50294">
    <property type="entry name" value="WD_REPEATS_REGION"/>
    <property type="match status" value="1"/>
</dbReference>
<dbReference type="Gene3D" id="2.60.40.150">
    <property type="entry name" value="C2 domain"/>
    <property type="match status" value="1"/>
</dbReference>
<feature type="compositionally biased region" description="Polar residues" evidence="4">
    <location>
        <begin position="210"/>
        <end position="220"/>
    </location>
</feature>
<protein>
    <submittedName>
        <fullName evidence="6">Echinoderm microtubule-associated protein-like elp-1</fullName>
    </submittedName>
</protein>
<reference evidence="6" key="1">
    <citation type="submission" date="2022-10" db="EMBL/GenBank/DDBJ databases">
        <title>Novel sulphate-reducing endosymbionts in the free-living metamonad Anaeramoeba.</title>
        <authorList>
            <person name="Jerlstrom-Hultqvist J."/>
            <person name="Cepicka I."/>
            <person name="Gallot-Lavallee L."/>
            <person name="Salas-Leiva D."/>
            <person name="Curtis B.A."/>
            <person name="Zahonova K."/>
            <person name="Pipaliya S."/>
            <person name="Dacks J."/>
            <person name="Roger A.J."/>
        </authorList>
    </citation>
    <scope>NUCLEOTIDE SEQUENCE</scope>
    <source>
        <strain evidence="6">BMAN</strain>
    </source>
</reference>
<dbReference type="Gene3D" id="2.130.10.10">
    <property type="entry name" value="YVTN repeat-like/Quinoprotein amine dehydrogenase"/>
    <property type="match status" value="2"/>
</dbReference>
<dbReference type="InterPro" id="IPR001680">
    <property type="entry name" value="WD40_rpt"/>
</dbReference>
<dbReference type="PROSITE" id="PS50082">
    <property type="entry name" value="WD_REPEATS_2"/>
    <property type="match status" value="2"/>
</dbReference>
<evidence type="ECO:0000313" key="6">
    <source>
        <dbReference type="EMBL" id="KAJ5077187.1"/>
    </source>
</evidence>
<feature type="repeat" description="WD" evidence="3">
    <location>
        <begin position="784"/>
        <end position="819"/>
    </location>
</feature>
<evidence type="ECO:0000256" key="2">
    <source>
        <dbReference type="ARBA" id="ARBA00022737"/>
    </source>
</evidence>
<name>A0A9Q0REI2_ANAIG</name>
<dbReference type="Pfam" id="PF23409">
    <property type="entry name" value="Beta-prop_EML"/>
    <property type="match status" value="1"/>
</dbReference>
<keyword evidence="2" id="KW-0677">Repeat</keyword>
<dbReference type="GO" id="GO:0008017">
    <property type="term" value="F:microtubule binding"/>
    <property type="evidence" value="ECO:0007669"/>
    <property type="project" value="TreeGrafter"/>
</dbReference>
<evidence type="ECO:0000259" key="5">
    <source>
        <dbReference type="PROSITE" id="PS50004"/>
    </source>
</evidence>
<dbReference type="SUPFAM" id="SSF50978">
    <property type="entry name" value="WD40 repeat-like"/>
    <property type="match status" value="2"/>
</dbReference>
<evidence type="ECO:0000256" key="1">
    <source>
        <dbReference type="ARBA" id="ARBA00022574"/>
    </source>
</evidence>
<evidence type="ECO:0000256" key="3">
    <source>
        <dbReference type="PROSITE-ProRule" id="PRU00221"/>
    </source>
</evidence>
<keyword evidence="7" id="KW-1185">Reference proteome</keyword>
<dbReference type="InterPro" id="IPR050630">
    <property type="entry name" value="WD_repeat_EMAP"/>
</dbReference>
<dbReference type="InterPro" id="IPR055442">
    <property type="entry name" value="Beta-prop_EML-like_2nd"/>
</dbReference>
<feature type="repeat" description="WD" evidence="3">
    <location>
        <begin position="564"/>
        <end position="605"/>
    </location>
</feature>
<dbReference type="InterPro" id="IPR000008">
    <property type="entry name" value="C2_dom"/>
</dbReference>
<dbReference type="Proteomes" id="UP001149090">
    <property type="component" value="Unassembled WGS sequence"/>
</dbReference>
<dbReference type="PANTHER" id="PTHR13720:SF33">
    <property type="entry name" value="HELP DOMAIN-CONTAINING PROTEIN"/>
    <property type="match status" value="1"/>
</dbReference>
<dbReference type="CDD" id="cd00030">
    <property type="entry name" value="C2"/>
    <property type="match status" value="1"/>
</dbReference>
<sequence>MNKNQFQNEKSILKKFPKWLIIEIKFAKNLKCKNPFCYINFGNFQRKKTSIQFYNSNPIWNQSFAFGFFNKIRNLKIEIFDYLNSDIQEKIETIEVENEIIKTNEPITKKYNLKQENENGELEVFLLQKIFPNPLSEEEVEIKFSKKFIANLQEFTFTNYINLKSPINPCYFYQSPSKISKLIEEQNKQIKEIEKKLEKHNISTSENKEQTSQSERSSFSGITLTQDGSEIVLTESKNIETDNELTDSEINTDPNRPRLELEYIYGYHGAGTRNNLHITKTGKIVYFTAKIGIVLDKQTGKQKFFREHTESISCQTIHHNRSLIATGQENIDPIVCVWDTEKVTLRSKFTIKNINGVVSIAFDSSGSYLFVISGDEKTSIQIWDWEKRTKIASIIGSTEKVLCVDSDPKNSSHFVTYGVNNLWFLEFKDNEITHKQAYITAKNSQMFLSAIFNSEGDVIVSNSYGDLSLWDFKKIVCKKTIRAHSGPCTSLCQFKDSFIISGGRDSDLAMWDSLSLEKAPFNTRITGAGSVRSLDSDDKQIVVGTNKNQIWVVNADDNVQNCLISPHGDAVSSVSPHPSKNYFLTSSNERSVICWNSEEKSMAYKININGRADNLCFSPNGELIAVSMQGGAFTVFQTSTLRIIANRSEIQKHSSFISFSPNAQFLAIGFENGLINIHNSQSNYRKAMSFTVSPSVFTLDWSSCSSFIRVSNGQEIFHFSLEKNKNIDKIDDVVFDTNYCSSLIHLNNSIIPKTIQVHDNFVFAADNNFIKIFNGNDFSSVSFPSGHSNFVEKIAILKNSKLISVGGEDMSIFQWKFIN</sequence>
<gene>
    <name evidence="6" type="ORF">M0811_00507</name>
</gene>
<keyword evidence="1 3" id="KW-0853">WD repeat</keyword>
<dbReference type="SUPFAM" id="SSF49562">
    <property type="entry name" value="C2 domain (Calcium/lipid-binding domain, CaLB)"/>
    <property type="match status" value="1"/>
</dbReference>
<dbReference type="SMART" id="SM00239">
    <property type="entry name" value="C2"/>
    <property type="match status" value="1"/>
</dbReference>
<dbReference type="SMART" id="SM00320">
    <property type="entry name" value="WD40"/>
    <property type="match status" value="8"/>
</dbReference>
<organism evidence="6 7">
    <name type="scientific">Anaeramoeba ignava</name>
    <name type="common">Anaerobic marine amoeba</name>
    <dbReference type="NCBI Taxonomy" id="1746090"/>
    <lineage>
        <taxon>Eukaryota</taxon>
        <taxon>Metamonada</taxon>
        <taxon>Anaeramoebidae</taxon>
        <taxon>Anaeramoeba</taxon>
    </lineage>
</organism>
<feature type="compositionally biased region" description="Basic and acidic residues" evidence="4">
    <location>
        <begin position="199"/>
        <end position="209"/>
    </location>
</feature>
<dbReference type="EMBL" id="JAPDFW010000059">
    <property type="protein sequence ID" value="KAJ5077187.1"/>
    <property type="molecule type" value="Genomic_DNA"/>
</dbReference>
<dbReference type="PANTHER" id="PTHR13720">
    <property type="entry name" value="WD-40 REPEAT PROTEIN"/>
    <property type="match status" value="1"/>
</dbReference>
<evidence type="ECO:0000256" key="4">
    <source>
        <dbReference type="SAM" id="MobiDB-lite"/>
    </source>
</evidence>
<proteinExistence type="predicted"/>
<evidence type="ECO:0000313" key="7">
    <source>
        <dbReference type="Proteomes" id="UP001149090"/>
    </source>
</evidence>